<evidence type="ECO:0000256" key="7">
    <source>
        <dbReference type="ARBA" id="ARBA00022840"/>
    </source>
</evidence>
<evidence type="ECO:0000259" key="10">
    <source>
        <dbReference type="PROSITE" id="PS51643"/>
    </source>
</evidence>
<dbReference type="Proteomes" id="UP000247932">
    <property type="component" value="Unassembled WGS sequence"/>
</dbReference>
<keyword evidence="5" id="KW-0378">Hydrolase</keyword>
<dbReference type="Pfam" id="PF21384">
    <property type="entry name" value="Cas3_I-F_Cas2"/>
    <property type="match status" value="1"/>
</dbReference>
<dbReference type="GO" id="GO:0016787">
    <property type="term" value="F:hydrolase activity"/>
    <property type="evidence" value="ECO:0007669"/>
    <property type="project" value="UniProtKB-KW"/>
</dbReference>
<dbReference type="GO" id="GO:0051607">
    <property type="term" value="P:defense response to virus"/>
    <property type="evidence" value="ECO:0007669"/>
    <property type="project" value="UniProtKB-KW"/>
</dbReference>
<dbReference type="InterPro" id="IPR038257">
    <property type="entry name" value="CRISPR-assoc_Cas3_HD_sf"/>
</dbReference>
<organism evidence="11 12">
    <name type="scientific">Gilliamella apicola</name>
    <dbReference type="NCBI Taxonomy" id="1196095"/>
    <lineage>
        <taxon>Bacteria</taxon>
        <taxon>Pseudomonadati</taxon>
        <taxon>Pseudomonadota</taxon>
        <taxon>Gammaproteobacteria</taxon>
        <taxon>Orbales</taxon>
        <taxon>Orbaceae</taxon>
        <taxon>Gilliamella</taxon>
    </lineage>
</organism>
<comment type="similarity">
    <text evidence="2">In the central section; belongs to the CRISPR-associated helicase Cas3 family.</text>
</comment>
<dbReference type="InterPro" id="IPR006483">
    <property type="entry name" value="CRISPR-assoc_Cas3_HD"/>
</dbReference>
<dbReference type="InterPro" id="IPR027417">
    <property type="entry name" value="P-loop_NTPase"/>
</dbReference>
<sequence>MNILLVSQCKKNALTQTRRIIDQFAERCGERTWQTPMTADGLQTLYKLLRKTARKNTAVACYWTHGKNLTDLLWIVGDKSQFNQQGRIPTNRTKRNILRNDSENSWQYATSIQLIATIAALLHDLGKATVGFQDKLRKSRSAGDPYRHEWISLQLFLLMIRDCTTNQEVLTRLANFADYQQLKPDWHHDLTSTENNDLSQLPLLAQWIGWLIVSHHRMPFLTSVSKKDIENKDPKNDIKNQEMDISGLTIDDFFSTFTAVENWVRNSNIEDSADFWQLKSDITLSQSWLKKLSRYASRAIHHTPLMQLTNVDSLLLHLSRLSLMVADHNYSSISINDKEAQRVENILIANTNKSQLANQRLDDHLLGVANFTARFARLLPKINTELPAINQHKPFTQRTTIKRFQWQNHAFDLAKSYQQLSDDNGFFGVNMASTGCGKTLANGRIMYALSNPQRGVRFTIALGLRVLTLQTGKALRERLHLTDEHLAILVGGRATKTLFELENQAKIDRNKIDKNKNDKDKDKDKDKEINPETLGCESTESLVDEYIDVAESGIADCELGTIIENSKAHQLIYAPIVTCTVDHLMQASECLRGGKYIAPTLRLLTADLILDEPDDFDQRDLPALARLVHLAGLYGSKVLLSSATLTPDLIAGLFDAYQAGRKIWNQNTGRSNQEIICGWFDEYQQSVEQIADTVNFKHHHMQFIKKRIAKLQQGTIRRRGQILELLNYSFNKKGNSDLGYALLAQQLLDQAYHFHLDHHQQDPQTNKKISLGLMRFAHIDDVMLLTKQIYQQTELPANVQFHLVVYHARQLLLLRSQLEEKLDRILNRGDANKLFQQPEIRAAIKDSDKQHHIFIVIGTPVTEVGRDHDYDWAIVEPSSMRSIIQLVGRVWRHRPEKIAESANVAILGSNLEAMKNGNNLGVNSACFTKPGFEQEPLFLLKTHKTEQLITSEQLKNIIAIPRIMTDSQAGLTLAELEHKVMANLFPINACNSNYVTSYWQTDLAHHHCVHLQLISPFRLQEQPQDEYICQLDDNGEYQFSYAEIAWQTPNEQCEDTQNYNFKYDHWQFSNPLIQPWLTNTVEQAITQIAEYFPDKNHYRLANEFCTINLNSETRWCFHPYFGFYKDRS</sequence>
<dbReference type="NCBIfam" id="TIGR01596">
    <property type="entry name" value="cas3_HD"/>
    <property type="match status" value="1"/>
</dbReference>
<dbReference type="EMBL" id="QGLR01000007">
    <property type="protein sequence ID" value="PXZ08178.1"/>
    <property type="molecule type" value="Genomic_DNA"/>
</dbReference>
<dbReference type="Pfam" id="PF22590">
    <property type="entry name" value="Cas3-like_C_2"/>
    <property type="match status" value="1"/>
</dbReference>
<dbReference type="RefSeq" id="WP_110432828.1">
    <property type="nucleotide sequence ID" value="NZ_QGLR01000007.1"/>
</dbReference>
<dbReference type="GO" id="GO:0005524">
    <property type="term" value="F:ATP binding"/>
    <property type="evidence" value="ECO:0007669"/>
    <property type="project" value="UniProtKB-KW"/>
</dbReference>
<dbReference type="AlphaFoldDB" id="A0A2V4EUL3"/>
<name>A0A2V4EUL3_9GAMM</name>
<proteinExistence type="inferred from homology"/>
<keyword evidence="7" id="KW-0067">ATP-binding</keyword>
<evidence type="ECO:0000256" key="2">
    <source>
        <dbReference type="ARBA" id="ARBA00009046"/>
    </source>
</evidence>
<keyword evidence="12" id="KW-1185">Reference proteome</keyword>
<feature type="domain" description="HD Cas3-type" evidence="10">
    <location>
        <begin position="102"/>
        <end position="329"/>
    </location>
</feature>
<evidence type="ECO:0000256" key="9">
    <source>
        <dbReference type="SAM" id="MobiDB-lite"/>
    </source>
</evidence>
<gene>
    <name evidence="11" type="ORF">DKK70_04000</name>
</gene>
<feature type="region of interest" description="Disordered" evidence="9">
    <location>
        <begin position="512"/>
        <end position="533"/>
    </location>
</feature>
<dbReference type="GO" id="GO:0004386">
    <property type="term" value="F:helicase activity"/>
    <property type="evidence" value="ECO:0007669"/>
    <property type="project" value="UniProtKB-KW"/>
</dbReference>
<dbReference type="Pfam" id="PF18019">
    <property type="entry name" value="Cas3_HD"/>
    <property type="match status" value="1"/>
</dbReference>
<keyword evidence="4" id="KW-0547">Nucleotide-binding</keyword>
<accession>A0A2V4EUL3</accession>
<feature type="compositionally biased region" description="Basic and acidic residues" evidence="9">
    <location>
        <begin position="512"/>
        <end position="530"/>
    </location>
</feature>
<evidence type="ECO:0000313" key="12">
    <source>
        <dbReference type="Proteomes" id="UP000247932"/>
    </source>
</evidence>
<dbReference type="NCBIfam" id="TIGR02562">
    <property type="entry name" value="cas3_yersinia"/>
    <property type="match status" value="1"/>
</dbReference>
<dbReference type="InterPro" id="IPR048823">
    <property type="entry name" value="Cas3_I-F_Cas2"/>
</dbReference>
<dbReference type="Gene3D" id="1.10.3210.30">
    <property type="match status" value="1"/>
</dbReference>
<dbReference type="InterPro" id="IPR013395">
    <property type="entry name" value="CRISPR-assoc_Cas3_yers"/>
</dbReference>
<evidence type="ECO:0000256" key="4">
    <source>
        <dbReference type="ARBA" id="ARBA00022741"/>
    </source>
</evidence>
<evidence type="ECO:0000313" key="11">
    <source>
        <dbReference type="EMBL" id="PXZ08178.1"/>
    </source>
</evidence>
<evidence type="ECO:0000256" key="3">
    <source>
        <dbReference type="ARBA" id="ARBA00022723"/>
    </source>
</evidence>
<reference evidence="11 12" key="1">
    <citation type="submission" date="2018-05" db="EMBL/GenBank/DDBJ databases">
        <title>Reference genomes for bee gut microbiota database.</title>
        <authorList>
            <person name="Ellegaard K.M."/>
        </authorList>
    </citation>
    <scope>NUCLEOTIDE SEQUENCE [LARGE SCALE GENOMIC DNA]</scope>
    <source>
        <strain evidence="11 12">ESL0182</strain>
    </source>
</reference>
<keyword evidence="8" id="KW-0051">Antiviral defense</keyword>
<protein>
    <submittedName>
        <fullName evidence="11">Type I-F CRISPR-associated helicase Cas3</fullName>
    </submittedName>
</protein>
<dbReference type="GO" id="GO:0046872">
    <property type="term" value="F:metal ion binding"/>
    <property type="evidence" value="ECO:0007669"/>
    <property type="project" value="UniProtKB-KW"/>
</dbReference>
<dbReference type="PROSITE" id="PS51643">
    <property type="entry name" value="HD_CAS3"/>
    <property type="match status" value="1"/>
</dbReference>
<dbReference type="OrthoDB" id="220028at2"/>
<evidence type="ECO:0000256" key="6">
    <source>
        <dbReference type="ARBA" id="ARBA00022806"/>
    </source>
</evidence>
<dbReference type="InterPro" id="IPR054712">
    <property type="entry name" value="Cas3-like_dom"/>
</dbReference>
<evidence type="ECO:0000256" key="5">
    <source>
        <dbReference type="ARBA" id="ARBA00022801"/>
    </source>
</evidence>
<keyword evidence="3" id="KW-0479">Metal-binding</keyword>
<evidence type="ECO:0000256" key="1">
    <source>
        <dbReference type="ARBA" id="ARBA00006847"/>
    </source>
</evidence>
<comment type="similarity">
    <text evidence="1">In the N-terminal section; belongs to the CRISPR-associated nuclease Cas3-HD family.</text>
</comment>
<comment type="caution">
    <text evidence="11">The sequence shown here is derived from an EMBL/GenBank/DDBJ whole genome shotgun (WGS) entry which is preliminary data.</text>
</comment>
<keyword evidence="6" id="KW-0347">Helicase</keyword>
<evidence type="ECO:0000256" key="8">
    <source>
        <dbReference type="ARBA" id="ARBA00023118"/>
    </source>
</evidence>
<dbReference type="SUPFAM" id="SSF52540">
    <property type="entry name" value="P-loop containing nucleoside triphosphate hydrolases"/>
    <property type="match status" value="1"/>
</dbReference>